<dbReference type="GO" id="GO:0016757">
    <property type="term" value="F:glycosyltransferase activity"/>
    <property type="evidence" value="ECO:0007669"/>
    <property type="project" value="UniProtKB-KW"/>
</dbReference>
<dbReference type="InterPro" id="IPR001173">
    <property type="entry name" value="Glyco_trans_2-like"/>
</dbReference>
<gene>
    <name evidence="2" type="ORF">GB864_11850</name>
</gene>
<evidence type="ECO:0000259" key="1">
    <source>
        <dbReference type="Pfam" id="PF00535"/>
    </source>
</evidence>
<protein>
    <submittedName>
        <fullName evidence="2">Glycosyltransferase</fullName>
    </submittedName>
</protein>
<dbReference type="Gene3D" id="3.90.550.10">
    <property type="entry name" value="Spore Coat Polysaccharide Biosynthesis Protein SpsA, Chain A"/>
    <property type="match status" value="2"/>
</dbReference>
<dbReference type="CDD" id="cd04184">
    <property type="entry name" value="GT2_RfbC_Mx_like"/>
    <property type="match status" value="1"/>
</dbReference>
<dbReference type="RefSeq" id="WP_160425296.1">
    <property type="nucleotide sequence ID" value="NZ_WSTA01000052.1"/>
</dbReference>
<organism evidence="2 3">
    <name type="scientific">Agromyces seonyuensis</name>
    <dbReference type="NCBI Taxonomy" id="2662446"/>
    <lineage>
        <taxon>Bacteria</taxon>
        <taxon>Bacillati</taxon>
        <taxon>Actinomycetota</taxon>
        <taxon>Actinomycetes</taxon>
        <taxon>Micrococcales</taxon>
        <taxon>Microbacteriaceae</taxon>
        <taxon>Agromyces</taxon>
    </lineage>
</organism>
<accession>A0A6I4NY47</accession>
<dbReference type="AlphaFoldDB" id="A0A6I4NY47"/>
<name>A0A6I4NY47_9MICO</name>
<proteinExistence type="predicted"/>
<comment type="caution">
    <text evidence="2">The sequence shown here is derived from an EMBL/GenBank/DDBJ whole genome shotgun (WGS) entry which is preliminary data.</text>
</comment>
<reference evidence="2 3" key="1">
    <citation type="submission" date="2019-12" db="EMBL/GenBank/DDBJ databases">
        <authorList>
            <person name="Kim Y.S."/>
        </authorList>
    </citation>
    <scope>NUCLEOTIDE SEQUENCE [LARGE SCALE GENOMIC DNA]</scope>
    <source>
        <strain evidence="2 3">MMS17-SY077</strain>
    </source>
</reference>
<keyword evidence="2" id="KW-0808">Transferase</keyword>
<feature type="domain" description="Glycosyltransferase 2-like" evidence="1">
    <location>
        <begin position="8"/>
        <end position="161"/>
    </location>
</feature>
<dbReference type="PANTHER" id="PTHR43179:SF7">
    <property type="entry name" value="RHAMNOSYLTRANSFERASE WBBL"/>
    <property type="match status" value="1"/>
</dbReference>
<dbReference type="PANTHER" id="PTHR43179">
    <property type="entry name" value="RHAMNOSYLTRANSFERASE WBBL"/>
    <property type="match status" value="1"/>
</dbReference>
<feature type="domain" description="Glycosyltransferase 2-like" evidence="1">
    <location>
        <begin position="264"/>
        <end position="448"/>
    </location>
</feature>
<keyword evidence="3" id="KW-1185">Reference proteome</keyword>
<evidence type="ECO:0000313" key="2">
    <source>
        <dbReference type="EMBL" id="MWB99236.1"/>
    </source>
</evidence>
<dbReference type="Proteomes" id="UP000438182">
    <property type="component" value="Unassembled WGS sequence"/>
</dbReference>
<dbReference type="EMBL" id="WSTA01000052">
    <property type="protein sequence ID" value="MWB99236.1"/>
    <property type="molecule type" value="Genomic_DNA"/>
</dbReference>
<dbReference type="InterPro" id="IPR029044">
    <property type="entry name" value="Nucleotide-diphossugar_trans"/>
</dbReference>
<sequence length="518" mass="57471">MSASPLFSVVTPVYNTPPAVLRETVDSVLVQGWAGWELLLVDDRSPSAETAAALEEIEALDPRIRVLRRETNGGISAASNDGLAAARGEFVVLLDHDDLLVPGALAKAARAVLDDETIDYLYTDEDKIDEDGYTFDVFQKPDWSPERFRWQMYTCHMSVFRTELGREVGGFDSAFDGAQDHDLILKVTERARTIHHIPEVLYHWRTVPGSTATGADAKPYAWDAGVRAVSAHLERTGQRATAERGTLPGTYAVRRELDPALRVSVIIPTRGTAGDAFGKPRVFVVEAVRAVLDHTAHENLEFVVVYDETTPPAVLDELGDLAGDKLLLVPYAKPFNFSEKCNVGFARSTGDRIVLLNDDTEVISDGFIERLVAPLDDDGVGLTGALLYFEDGTVQHGGHRYGVAGYGHSYFGEHSESTGHFNELSIYREVTGVTAACSAITRELYAEIGGMWEGLPGNYNDVDYCYKVRQTGRRILFLHDVRLFHFESKTRVPTVHAWEMEFVERRWGRPTDDVYSGR</sequence>
<dbReference type="SUPFAM" id="SSF53448">
    <property type="entry name" value="Nucleotide-diphospho-sugar transferases"/>
    <property type="match status" value="2"/>
</dbReference>
<evidence type="ECO:0000313" key="3">
    <source>
        <dbReference type="Proteomes" id="UP000438182"/>
    </source>
</evidence>
<dbReference type="Pfam" id="PF00535">
    <property type="entry name" value="Glycos_transf_2"/>
    <property type="match status" value="2"/>
</dbReference>